<keyword evidence="2" id="KW-1133">Transmembrane helix</keyword>
<keyword evidence="4" id="KW-1185">Reference proteome</keyword>
<evidence type="ECO:0000256" key="2">
    <source>
        <dbReference type="SAM" id="Phobius"/>
    </source>
</evidence>
<evidence type="ECO:0008006" key="5">
    <source>
        <dbReference type="Google" id="ProtNLM"/>
    </source>
</evidence>
<keyword evidence="1" id="KW-0175">Coiled coil</keyword>
<name>A0AA51RQV6_9GAMM</name>
<organism evidence="3 4">
    <name type="scientific">Pleionea litopenaei</name>
    <dbReference type="NCBI Taxonomy" id="3070815"/>
    <lineage>
        <taxon>Bacteria</taxon>
        <taxon>Pseudomonadati</taxon>
        <taxon>Pseudomonadota</taxon>
        <taxon>Gammaproteobacteria</taxon>
        <taxon>Oceanospirillales</taxon>
        <taxon>Pleioneaceae</taxon>
        <taxon>Pleionea</taxon>
    </lineage>
</organism>
<dbReference type="EMBL" id="CP133548">
    <property type="protein sequence ID" value="WMS85951.1"/>
    <property type="molecule type" value="Genomic_DNA"/>
</dbReference>
<dbReference type="AlphaFoldDB" id="A0AA51RQV6"/>
<proteinExistence type="predicted"/>
<dbReference type="Proteomes" id="UP001239782">
    <property type="component" value="Chromosome"/>
</dbReference>
<gene>
    <name evidence="3" type="ORF">Q9312_12055</name>
</gene>
<feature type="coiled-coil region" evidence="1">
    <location>
        <begin position="41"/>
        <end position="68"/>
    </location>
</feature>
<protein>
    <recommendedName>
        <fullName evidence="5">MSHA biogenesis protein MshJ</fullName>
    </recommendedName>
</protein>
<dbReference type="RefSeq" id="WP_309201103.1">
    <property type="nucleotide sequence ID" value="NZ_CP133548.1"/>
</dbReference>
<evidence type="ECO:0000313" key="3">
    <source>
        <dbReference type="EMBL" id="WMS85951.1"/>
    </source>
</evidence>
<evidence type="ECO:0000256" key="1">
    <source>
        <dbReference type="SAM" id="Coils"/>
    </source>
</evidence>
<keyword evidence="2" id="KW-0472">Membrane</keyword>
<evidence type="ECO:0000313" key="4">
    <source>
        <dbReference type="Proteomes" id="UP001239782"/>
    </source>
</evidence>
<sequence length="225" mass="26034">MSDTNLSPIKAKYLALPTRHRLMALGLFAAVSVLVFELAWYRGIEEQQKELKQQISKIKKERQNLDSSIQQRNLELLGHSRSTRSGRVIALREQEQVLDQNLAEYAQLVSPRQMPELLRSFFLNSKKLTLQSLTKLPVKSAFSHRVKILDKSEEKAANALEFYRHDFSVTLSGGYFELSESLQALEKLNLKIYWDSIEYQVVDYPKAEITLIVYTYSYDKNWIGA</sequence>
<dbReference type="KEGG" id="plei:Q9312_12055"/>
<accession>A0AA51RQV6</accession>
<keyword evidence="2" id="KW-0812">Transmembrane</keyword>
<reference evidence="3 4" key="1">
    <citation type="submission" date="2023-08" db="EMBL/GenBank/DDBJ databases">
        <title>Pleionea litopenaei sp. nov., isolated from stomach of juvenile Litopenaeus vannamei.</title>
        <authorList>
            <person name="Rho A.M."/>
            <person name="Hwang C.Y."/>
        </authorList>
    </citation>
    <scope>NUCLEOTIDE SEQUENCE [LARGE SCALE GENOMIC DNA]</scope>
    <source>
        <strain evidence="3 4">HL-JVS1</strain>
    </source>
</reference>
<feature type="transmembrane region" description="Helical" evidence="2">
    <location>
        <begin position="21"/>
        <end position="41"/>
    </location>
</feature>